<gene>
    <name evidence="1" type="ORF">Poly24_01550</name>
</gene>
<dbReference type="AlphaFoldDB" id="A0A518JLP1"/>
<dbReference type="Gene3D" id="2.60.200.20">
    <property type="match status" value="1"/>
</dbReference>
<sequence length="244" mass="25929">MMSFRVSVLVDGNPVATHEIVRGKYSLGSSSNGPIVVNHGEVAAVAAVIEVTGDVVFLENRNDFPIFVGAEQVAPRGVAEWRTGSLVQLTRSVTLGLEAVGANVASVSTSEVAAKKSQNSTMQIGVIILCAVLGYYMLANESKSNNAGSGTGDGNVVQFDDVIKGFELAGGSDFEKLTYEERTLLGYLTEARSLEQRLGKAGKEQTLAAYELVLSSRLHYDSQLKSDVATQAAEFASHRIAVLK</sequence>
<dbReference type="InterPro" id="IPR008984">
    <property type="entry name" value="SMAD_FHA_dom_sf"/>
</dbReference>
<proteinExistence type="predicted"/>
<dbReference type="SUPFAM" id="SSF49879">
    <property type="entry name" value="SMAD/FHA domain"/>
    <property type="match status" value="1"/>
</dbReference>
<evidence type="ECO:0000313" key="2">
    <source>
        <dbReference type="Proteomes" id="UP000315082"/>
    </source>
</evidence>
<dbReference type="EMBL" id="CP036348">
    <property type="protein sequence ID" value="QDV66469.1"/>
    <property type="molecule type" value="Genomic_DNA"/>
</dbReference>
<dbReference type="KEGG" id="rcf:Poly24_01550"/>
<name>A0A518JLP1_9BACT</name>
<organism evidence="1 2">
    <name type="scientific">Rosistilla carotiformis</name>
    <dbReference type="NCBI Taxonomy" id="2528017"/>
    <lineage>
        <taxon>Bacteria</taxon>
        <taxon>Pseudomonadati</taxon>
        <taxon>Planctomycetota</taxon>
        <taxon>Planctomycetia</taxon>
        <taxon>Pirellulales</taxon>
        <taxon>Pirellulaceae</taxon>
        <taxon>Rosistilla</taxon>
    </lineage>
</organism>
<dbReference type="OrthoDB" id="9845119at2"/>
<dbReference type="Proteomes" id="UP000315082">
    <property type="component" value="Chromosome"/>
</dbReference>
<keyword evidence="2" id="KW-1185">Reference proteome</keyword>
<dbReference type="RefSeq" id="WP_145089066.1">
    <property type="nucleotide sequence ID" value="NZ_CP036348.1"/>
</dbReference>
<evidence type="ECO:0000313" key="1">
    <source>
        <dbReference type="EMBL" id="QDV66469.1"/>
    </source>
</evidence>
<reference evidence="1 2" key="1">
    <citation type="submission" date="2019-02" db="EMBL/GenBank/DDBJ databases">
        <title>Deep-cultivation of Planctomycetes and their phenomic and genomic characterization uncovers novel biology.</title>
        <authorList>
            <person name="Wiegand S."/>
            <person name="Jogler M."/>
            <person name="Boedeker C."/>
            <person name="Pinto D."/>
            <person name="Vollmers J."/>
            <person name="Rivas-Marin E."/>
            <person name="Kohn T."/>
            <person name="Peeters S.H."/>
            <person name="Heuer A."/>
            <person name="Rast P."/>
            <person name="Oberbeckmann S."/>
            <person name="Bunk B."/>
            <person name="Jeske O."/>
            <person name="Meyerdierks A."/>
            <person name="Storesund J.E."/>
            <person name="Kallscheuer N."/>
            <person name="Luecker S."/>
            <person name="Lage O.M."/>
            <person name="Pohl T."/>
            <person name="Merkel B.J."/>
            <person name="Hornburger P."/>
            <person name="Mueller R.-W."/>
            <person name="Bruemmer F."/>
            <person name="Labrenz M."/>
            <person name="Spormann A.M."/>
            <person name="Op den Camp H."/>
            <person name="Overmann J."/>
            <person name="Amann R."/>
            <person name="Jetten M.S.M."/>
            <person name="Mascher T."/>
            <person name="Medema M.H."/>
            <person name="Devos D.P."/>
            <person name="Kaster A.-K."/>
            <person name="Ovreas L."/>
            <person name="Rohde M."/>
            <person name="Galperin M.Y."/>
            <person name="Jogler C."/>
        </authorList>
    </citation>
    <scope>NUCLEOTIDE SEQUENCE [LARGE SCALE GENOMIC DNA]</scope>
    <source>
        <strain evidence="1 2">Poly24</strain>
    </source>
</reference>
<accession>A0A518JLP1</accession>
<protein>
    <submittedName>
        <fullName evidence="1">Uncharacterized protein</fullName>
    </submittedName>
</protein>